<name>A0A061CZ79_BABBI</name>
<reference evidence="4" key="1">
    <citation type="journal article" date="2014" name="Nucleic Acids Res.">
        <title>The evolutionary dynamics of variant antigen genes in Babesia reveal a history of genomic innovation underlying host-parasite interaction.</title>
        <authorList>
            <person name="Jackson A.P."/>
            <person name="Otto T.D."/>
            <person name="Darby A."/>
            <person name="Ramaprasad A."/>
            <person name="Xia D."/>
            <person name="Echaide I.E."/>
            <person name="Farber M."/>
            <person name="Gahlot S."/>
            <person name="Gamble J."/>
            <person name="Gupta D."/>
            <person name="Gupta Y."/>
            <person name="Jackson L."/>
            <person name="Malandrin L."/>
            <person name="Malas T.B."/>
            <person name="Moussa E."/>
            <person name="Nair M."/>
            <person name="Reid A.J."/>
            <person name="Sanders M."/>
            <person name="Sharma J."/>
            <person name="Tracey A."/>
            <person name="Quail M.A."/>
            <person name="Weir W."/>
            <person name="Wastling J.M."/>
            <person name="Hall N."/>
            <person name="Willadsen P."/>
            <person name="Lingelbach K."/>
            <person name="Shiels B."/>
            <person name="Tait A."/>
            <person name="Berriman M."/>
            <person name="Allred D.R."/>
            <person name="Pain A."/>
        </authorList>
    </citation>
    <scope>NUCLEOTIDE SEQUENCE [LARGE SCALE GENOMIC DNA]</scope>
    <source>
        <strain evidence="4">Bond</strain>
    </source>
</reference>
<dbReference type="VEuPathDB" id="PiroplasmaDB:BBBOND_0102590"/>
<keyword evidence="4" id="KW-1185">Reference proteome</keyword>
<accession>A0A061CZ79</accession>
<dbReference type="InterPro" id="IPR007918">
    <property type="entry name" value="MDM35_apoptosis"/>
</dbReference>
<evidence type="ECO:0000256" key="2">
    <source>
        <dbReference type="ARBA" id="ARBA00023157"/>
    </source>
</evidence>
<dbReference type="KEGG" id="bbig:BBBOND_0102590"/>
<dbReference type="OrthoDB" id="360565at2759"/>
<dbReference type="GeneID" id="24562472"/>
<sequence length="152" mass="17280">MLLLWGNTTDFSQSRTVYWSIQAELSIHKSQPSALLQVYWQSSRFHVAAVDVYSLTVTTGTALSRPGTRPGCMTAKEGATAQPTVHQEGVCAQLKQVYERCFDAWLKNDLLKGVMEDKCREQLLEYRACLKEHFASMGEKEIVSAIEQYERR</sequence>
<organism evidence="3 4">
    <name type="scientific">Babesia bigemina</name>
    <dbReference type="NCBI Taxonomy" id="5866"/>
    <lineage>
        <taxon>Eukaryota</taxon>
        <taxon>Sar</taxon>
        <taxon>Alveolata</taxon>
        <taxon>Apicomplexa</taxon>
        <taxon>Aconoidasida</taxon>
        <taxon>Piroplasmida</taxon>
        <taxon>Babesiidae</taxon>
        <taxon>Babesia</taxon>
    </lineage>
</organism>
<evidence type="ECO:0000313" key="3">
    <source>
        <dbReference type="EMBL" id="CDR93931.1"/>
    </source>
</evidence>
<dbReference type="Pfam" id="PF05254">
    <property type="entry name" value="UPF0203"/>
    <property type="match status" value="1"/>
</dbReference>
<proteinExistence type="inferred from homology"/>
<evidence type="ECO:0000256" key="1">
    <source>
        <dbReference type="ARBA" id="ARBA00006196"/>
    </source>
</evidence>
<keyword evidence="2" id="KW-1015">Disulfide bond</keyword>
<protein>
    <submittedName>
        <fullName evidence="3">Uncharacterized protein</fullName>
    </submittedName>
</protein>
<dbReference type="AlphaFoldDB" id="A0A061CZ79"/>
<dbReference type="Proteomes" id="UP000033188">
    <property type="component" value="Chromosome 1"/>
</dbReference>
<gene>
    <name evidence="3" type="ORF">BBBOND_0102590</name>
</gene>
<dbReference type="EMBL" id="LK391707">
    <property type="protein sequence ID" value="CDR93931.1"/>
    <property type="molecule type" value="Genomic_DNA"/>
</dbReference>
<dbReference type="RefSeq" id="XP_012766117.1">
    <property type="nucleotide sequence ID" value="XM_012910663.1"/>
</dbReference>
<comment type="similarity">
    <text evidence="1">Belongs to the TRIAP1/MDM35 family.</text>
</comment>
<evidence type="ECO:0000313" key="4">
    <source>
        <dbReference type="Proteomes" id="UP000033188"/>
    </source>
</evidence>